<dbReference type="Pfam" id="PF00975">
    <property type="entry name" value="Thioesterase"/>
    <property type="match status" value="1"/>
</dbReference>
<dbReference type="GO" id="GO:0009366">
    <property type="term" value="C:enterobactin synthetase complex"/>
    <property type="evidence" value="ECO:0007669"/>
    <property type="project" value="TreeGrafter"/>
</dbReference>
<dbReference type="NCBIfam" id="TIGR01733">
    <property type="entry name" value="AA-adenyl-dom"/>
    <property type="match status" value="1"/>
</dbReference>
<dbReference type="SMART" id="SM01294">
    <property type="entry name" value="PKS_PP_betabranch"/>
    <property type="match status" value="1"/>
</dbReference>
<dbReference type="GO" id="GO:0047527">
    <property type="term" value="F:2,3-dihydroxybenzoate-serine ligase activity"/>
    <property type="evidence" value="ECO:0007669"/>
    <property type="project" value="TreeGrafter"/>
</dbReference>
<dbReference type="InterPro" id="IPR001242">
    <property type="entry name" value="Condensation_dom"/>
</dbReference>
<dbReference type="InterPro" id="IPR045851">
    <property type="entry name" value="AMP-bd_C_sf"/>
</dbReference>
<dbReference type="FunFam" id="3.30.300.30:FF:000010">
    <property type="entry name" value="Enterobactin synthetase component F"/>
    <property type="match status" value="1"/>
</dbReference>
<dbReference type="Pfam" id="PF13193">
    <property type="entry name" value="AMP-binding_C"/>
    <property type="match status" value="1"/>
</dbReference>
<dbReference type="InterPro" id="IPR000873">
    <property type="entry name" value="AMP-dep_synth/lig_dom"/>
</dbReference>
<reference evidence="4 5" key="1">
    <citation type="submission" date="2019-09" db="EMBL/GenBank/DDBJ databases">
        <authorList>
            <person name="Chandra G."/>
            <person name="Truman W A."/>
        </authorList>
    </citation>
    <scope>NUCLEOTIDE SEQUENCE [LARGE SCALE GENOMIC DNA]</scope>
    <source>
        <strain evidence="4">PS624</strain>
    </source>
</reference>
<dbReference type="CDD" id="cd17649">
    <property type="entry name" value="A_NRPS_PvdJ-like"/>
    <property type="match status" value="1"/>
</dbReference>
<keyword evidence="2" id="KW-0597">Phosphoprotein</keyword>
<dbReference type="PROSITE" id="PS00455">
    <property type="entry name" value="AMP_BINDING"/>
    <property type="match status" value="1"/>
</dbReference>
<evidence type="ECO:0000256" key="1">
    <source>
        <dbReference type="ARBA" id="ARBA00022450"/>
    </source>
</evidence>
<name>A0A5E6SIU0_PSEFL</name>
<dbReference type="Gene3D" id="3.30.300.30">
    <property type="match status" value="1"/>
</dbReference>
<dbReference type="Pfam" id="PF00550">
    <property type="entry name" value="PP-binding"/>
    <property type="match status" value="1"/>
</dbReference>
<evidence type="ECO:0000256" key="2">
    <source>
        <dbReference type="ARBA" id="ARBA00022553"/>
    </source>
</evidence>
<dbReference type="InterPro" id="IPR025110">
    <property type="entry name" value="AMP-bd_C"/>
</dbReference>
<dbReference type="InterPro" id="IPR029058">
    <property type="entry name" value="AB_hydrolase_fold"/>
</dbReference>
<dbReference type="FunFam" id="3.40.50.12780:FF:000012">
    <property type="entry name" value="Non-ribosomal peptide synthetase"/>
    <property type="match status" value="1"/>
</dbReference>
<dbReference type="Gene3D" id="3.40.50.980">
    <property type="match status" value="2"/>
</dbReference>
<dbReference type="Gene3D" id="2.30.38.10">
    <property type="entry name" value="Luciferase, Domain 3"/>
    <property type="match status" value="1"/>
</dbReference>
<dbReference type="InterPro" id="IPR009081">
    <property type="entry name" value="PP-bd_ACP"/>
</dbReference>
<dbReference type="PROSITE" id="PS50075">
    <property type="entry name" value="CARRIER"/>
    <property type="match status" value="1"/>
</dbReference>
<dbReference type="SMART" id="SM00823">
    <property type="entry name" value="PKS_PP"/>
    <property type="match status" value="1"/>
</dbReference>
<gene>
    <name evidence="4" type="primary">lgrB_1</name>
    <name evidence="4" type="ORF">PS624_02285</name>
</gene>
<dbReference type="FunFam" id="1.10.1200.10:FF:000016">
    <property type="entry name" value="Non-ribosomal peptide synthase"/>
    <property type="match status" value="1"/>
</dbReference>
<dbReference type="InterPro" id="IPR001031">
    <property type="entry name" value="Thioesterase"/>
</dbReference>
<dbReference type="PANTHER" id="PTHR45527">
    <property type="entry name" value="NONRIBOSOMAL PEPTIDE SYNTHETASE"/>
    <property type="match status" value="1"/>
</dbReference>
<dbReference type="SUPFAM" id="SSF53474">
    <property type="entry name" value="alpha/beta-Hydrolases"/>
    <property type="match status" value="1"/>
</dbReference>
<dbReference type="GO" id="GO:0072330">
    <property type="term" value="P:monocarboxylic acid biosynthetic process"/>
    <property type="evidence" value="ECO:0007669"/>
    <property type="project" value="UniProtKB-ARBA"/>
</dbReference>
<dbReference type="SUPFAM" id="SSF56801">
    <property type="entry name" value="Acetyl-CoA synthetase-like"/>
    <property type="match status" value="1"/>
</dbReference>
<dbReference type="RefSeq" id="WP_412072423.1">
    <property type="nucleotide sequence ID" value="NZ_CABVGZ010000020.1"/>
</dbReference>
<dbReference type="Gene3D" id="3.30.559.10">
    <property type="entry name" value="Chloramphenicol acetyltransferase-like domain"/>
    <property type="match status" value="1"/>
</dbReference>
<dbReference type="CDD" id="cd19531">
    <property type="entry name" value="LCL_NRPS-like"/>
    <property type="match status" value="1"/>
</dbReference>
<accession>A0A5E6SIU0</accession>
<evidence type="ECO:0000259" key="3">
    <source>
        <dbReference type="PROSITE" id="PS50075"/>
    </source>
</evidence>
<dbReference type="FunFam" id="2.30.38.10:FF:000001">
    <property type="entry name" value="Non-ribosomal peptide synthetase PvdI"/>
    <property type="match status" value="1"/>
</dbReference>
<dbReference type="FunFam" id="3.40.50.980:FF:000001">
    <property type="entry name" value="Non-ribosomal peptide synthetase"/>
    <property type="match status" value="1"/>
</dbReference>
<dbReference type="Gene3D" id="3.40.50.1820">
    <property type="entry name" value="alpha/beta hydrolase"/>
    <property type="match status" value="1"/>
</dbReference>
<dbReference type="EMBL" id="CABVGZ010000020">
    <property type="protein sequence ID" value="VVM80430.1"/>
    <property type="molecule type" value="Genomic_DNA"/>
</dbReference>
<dbReference type="GO" id="GO:0031177">
    <property type="term" value="F:phosphopantetheine binding"/>
    <property type="evidence" value="ECO:0007669"/>
    <property type="project" value="InterPro"/>
</dbReference>
<dbReference type="InterPro" id="IPR036736">
    <property type="entry name" value="ACP-like_sf"/>
</dbReference>
<dbReference type="InterPro" id="IPR020845">
    <property type="entry name" value="AMP-binding_CS"/>
</dbReference>
<evidence type="ECO:0000313" key="4">
    <source>
        <dbReference type="EMBL" id="VVM80430.1"/>
    </source>
</evidence>
<dbReference type="InterPro" id="IPR010071">
    <property type="entry name" value="AA_adenyl_dom"/>
</dbReference>
<feature type="domain" description="Carrier" evidence="3">
    <location>
        <begin position="1038"/>
        <end position="1113"/>
    </location>
</feature>
<dbReference type="Pfam" id="PF00668">
    <property type="entry name" value="Condensation"/>
    <property type="match status" value="1"/>
</dbReference>
<dbReference type="GO" id="GO:0005829">
    <property type="term" value="C:cytosol"/>
    <property type="evidence" value="ECO:0007669"/>
    <property type="project" value="TreeGrafter"/>
</dbReference>
<dbReference type="GO" id="GO:0009239">
    <property type="term" value="P:enterobactin biosynthetic process"/>
    <property type="evidence" value="ECO:0007669"/>
    <property type="project" value="TreeGrafter"/>
</dbReference>
<dbReference type="SUPFAM" id="SSF47336">
    <property type="entry name" value="ACP-like"/>
    <property type="match status" value="1"/>
</dbReference>
<dbReference type="PANTHER" id="PTHR45527:SF1">
    <property type="entry name" value="FATTY ACID SYNTHASE"/>
    <property type="match status" value="1"/>
</dbReference>
<dbReference type="InterPro" id="IPR023213">
    <property type="entry name" value="CAT-like_dom_sf"/>
</dbReference>
<evidence type="ECO:0000313" key="5">
    <source>
        <dbReference type="Proteomes" id="UP000326241"/>
    </source>
</evidence>
<dbReference type="Proteomes" id="UP000326241">
    <property type="component" value="Unassembled WGS sequence"/>
</dbReference>
<proteinExistence type="predicted"/>
<dbReference type="InterPro" id="IPR020806">
    <property type="entry name" value="PKS_PP-bd"/>
</dbReference>
<organism evidence="4 5">
    <name type="scientific">Pseudomonas fluorescens</name>
    <dbReference type="NCBI Taxonomy" id="294"/>
    <lineage>
        <taxon>Bacteria</taxon>
        <taxon>Pseudomonadati</taxon>
        <taxon>Pseudomonadota</taxon>
        <taxon>Gammaproteobacteria</taxon>
        <taxon>Pseudomonadales</taxon>
        <taxon>Pseudomonadaceae</taxon>
        <taxon>Pseudomonas</taxon>
    </lineage>
</organism>
<protein>
    <submittedName>
        <fullName evidence="4">Linear gramicidin synthase subunit B</fullName>
    </submittedName>
</protein>
<dbReference type="SUPFAM" id="SSF52777">
    <property type="entry name" value="CoA-dependent acyltransferases"/>
    <property type="match status" value="2"/>
</dbReference>
<dbReference type="Gene3D" id="3.30.559.30">
    <property type="entry name" value="Nonribosomal peptide synthetase, condensation domain"/>
    <property type="match status" value="1"/>
</dbReference>
<dbReference type="Pfam" id="PF00501">
    <property type="entry name" value="AMP-binding"/>
    <property type="match status" value="1"/>
</dbReference>
<keyword evidence="1" id="KW-0596">Phosphopantetheine</keyword>
<sequence length="1414" mass="155571">MFIAVDPTVGNAVSAHGAANHESPMNDLLDDEVLALLMADAGEQSQGIIARPHPAPAPLSFAQQRLWFVQQLTPDSAAYNLPRAVRLSGVLQAQHLEMALNKVIARHDVLRSAIVEIDGVAMQVVDAHATLQLGFDDLRGLSAEAREQQIAQRIGEEAAKPFDLKQAPLMRATLLQVADTEHLLLLNMHHIASDAWSNAILMQDLTRAHAQAAMGMSAPLARPAIQYADYADWQRGDYLHSPACKTSAEYWQNYLGQTLPPLDLPVDFARNDQHSHAAGKHDFSLPATLAQALNRFCQQHGLTPFVVALGAWQLLLSRYSGQDDFTVGVPNATRNRSEIQDLVGFFVSTQVYRVRIDPRQPCKDFLLRLRRESLAALDHADYPLELSFDDLQLQSSQQINPLFQVLFNWRTDGGTSVPLNLGELTLDFVDAGSGQAKFDLSLDVSYSLNRIDANIEFSRDLYRTATIERLAGHWQNLLHAITANPDVALSELPLLSDTECRQQREQWNPAVAPLPSEGVHQLFERQALATPHALALICDDLRMSYAQLNSAANGLAQTLHGYGVGPEVRVGIAVERSARMIVSLLAVLKAGGVYVPLDPEYPQERLTWMIEDSGLSVLLSQRSLLQRLPSVDAVSVLCVDELDLADSAHSDNPTCRTHGHNLAYVMFTSGSTGRPKGVGITQAALTRHAQVALEFLGLTAADRSLQFATFNFDAFVEQLYPALICGASVVLRGPDIWDSQTWYQQLLDKQFTVSDLTTTYWNMLARDFAAAGVRDYGPLRQVIVGGEAMPPEGVAAWGKAGLDHVRLLNTYGPTETTVSATVLDCTDYVTGHAPLPNTMPIGRPLAGRAIYLLDSGGQPVPVGVFGELVIAGDLLARGYFQRPDLTAERFMPDPFSTQGGRLYRTGDLARYRADGVIEYVGRLDHQVKIRGFRIELGEIESCLLQIPAVREALVLAREGLAGMQLIGYIVPSDGDLSSEQHDQLRAALKAELKSRLPAYMVPSHLLVLEAMPVSPTGKLDRKALPLPDISQSETRFKAPETALEQALAELWQETLHVDRVGLDDNFFELGGHSILAIQFIAALNARLGIKLALQQMLAHATVEALAQFIATQHQQQAQCVVELSASAASAPPLFCLHPSGGIVFCYQPLAKRLSKHALTFGVMHTGFADKHAHAQTWAQMIADYTRQIIDKQADGPYRLMGWSLGGSIAMDIAAELERQGREVSFLGLVDTTLPDSLLPADLPRKPLEEENPEYFSAENELATAVEMFSLMFAHLHEPAARFLAENPQTDLKAFYQWASQQAATSEQEMVATLDAIRQEIMNAQAFEIHDRLVKSYDAFTLPTLKVEASCWWSLSHKTLEQVLHSEQVLREHTVSGRLQGSVHSTLPHRSMIYGESLLESFEAVFLTCEAALNN</sequence>
<dbReference type="GO" id="GO:0043041">
    <property type="term" value="P:amino acid activation for nonribosomal peptide biosynthetic process"/>
    <property type="evidence" value="ECO:0007669"/>
    <property type="project" value="TreeGrafter"/>
</dbReference>